<reference evidence="2 3" key="1">
    <citation type="submission" date="2024-01" db="EMBL/GenBank/DDBJ databases">
        <title>A telomere-to-telomere, gap-free genome of sweet tea (Lithocarpus litseifolius).</title>
        <authorList>
            <person name="Zhou J."/>
        </authorList>
    </citation>
    <scope>NUCLEOTIDE SEQUENCE [LARGE SCALE GENOMIC DNA]</scope>
    <source>
        <strain evidence="2">Zhou-2022a</strain>
        <tissue evidence="2">Leaf</tissue>
    </source>
</reference>
<dbReference type="Proteomes" id="UP001459277">
    <property type="component" value="Unassembled WGS sequence"/>
</dbReference>
<evidence type="ECO:0000256" key="1">
    <source>
        <dbReference type="SAM" id="MobiDB-lite"/>
    </source>
</evidence>
<sequence>MCYKLVRKSSTDVCTFCGCPYETALHIFIKCPFTIYVWANLLLPIELENLLVSSIKSLIIGLRCPAEFFKLEVEEAADGAVKKRVEDVMPIATRHERTRNMLTSPLEGDKQQLQQLYNACIGISQIESKKNKERRSKQDDIHTAGSCSFAVHAAKKAKTDGCPVERSVLYPILHTRKNGSIVNPVVAAKIDKMKELMADPANHLQSSDTTGSIAWAPDDVFAKVMGKERKGRIRGVGFGPSPSGRSSKNALTDIETHSR</sequence>
<dbReference type="Pfam" id="PF03004">
    <property type="entry name" value="Transposase_24"/>
    <property type="match status" value="1"/>
</dbReference>
<keyword evidence="3" id="KW-1185">Reference proteome</keyword>
<evidence type="ECO:0000313" key="3">
    <source>
        <dbReference type="Proteomes" id="UP001459277"/>
    </source>
</evidence>
<evidence type="ECO:0000313" key="2">
    <source>
        <dbReference type="EMBL" id="KAK9999015.1"/>
    </source>
</evidence>
<proteinExistence type="predicted"/>
<dbReference type="InterPro" id="IPR004252">
    <property type="entry name" value="Probable_transposase_24"/>
</dbReference>
<organism evidence="2 3">
    <name type="scientific">Lithocarpus litseifolius</name>
    <dbReference type="NCBI Taxonomy" id="425828"/>
    <lineage>
        <taxon>Eukaryota</taxon>
        <taxon>Viridiplantae</taxon>
        <taxon>Streptophyta</taxon>
        <taxon>Embryophyta</taxon>
        <taxon>Tracheophyta</taxon>
        <taxon>Spermatophyta</taxon>
        <taxon>Magnoliopsida</taxon>
        <taxon>eudicotyledons</taxon>
        <taxon>Gunneridae</taxon>
        <taxon>Pentapetalae</taxon>
        <taxon>rosids</taxon>
        <taxon>fabids</taxon>
        <taxon>Fagales</taxon>
        <taxon>Fagaceae</taxon>
        <taxon>Lithocarpus</taxon>
    </lineage>
</organism>
<comment type="caution">
    <text evidence="2">The sequence shown here is derived from an EMBL/GenBank/DDBJ whole genome shotgun (WGS) entry which is preliminary data.</text>
</comment>
<feature type="region of interest" description="Disordered" evidence="1">
    <location>
        <begin position="232"/>
        <end position="259"/>
    </location>
</feature>
<dbReference type="AlphaFoldDB" id="A0AAW2CR19"/>
<name>A0AAW2CR19_9ROSI</name>
<evidence type="ECO:0008006" key="4">
    <source>
        <dbReference type="Google" id="ProtNLM"/>
    </source>
</evidence>
<gene>
    <name evidence="2" type="ORF">SO802_018618</name>
</gene>
<protein>
    <recommendedName>
        <fullName evidence="4">Reverse transcriptase zinc-binding domain-containing protein</fullName>
    </recommendedName>
</protein>
<dbReference type="EMBL" id="JAZDWU010000006">
    <property type="protein sequence ID" value="KAK9999015.1"/>
    <property type="molecule type" value="Genomic_DNA"/>
</dbReference>
<accession>A0AAW2CR19</accession>